<keyword evidence="5" id="KW-1015">Disulfide bond</keyword>
<dbReference type="GO" id="GO:0019838">
    <property type="term" value="F:growth factor binding"/>
    <property type="evidence" value="ECO:0007669"/>
    <property type="project" value="UniProtKB-KW"/>
</dbReference>
<evidence type="ECO:0000256" key="6">
    <source>
        <dbReference type="ARBA" id="ARBA00023183"/>
    </source>
</evidence>
<evidence type="ECO:0000256" key="2">
    <source>
        <dbReference type="ARBA" id="ARBA00008326"/>
    </source>
</evidence>
<evidence type="ECO:0000256" key="4">
    <source>
        <dbReference type="ARBA" id="ARBA00022729"/>
    </source>
</evidence>
<name>A0A4Z2G5T8_9TELE</name>
<dbReference type="PANTHER" id="PTHR15258:SF2">
    <property type="entry name" value="FIBROBLAST GROWTH FACTOR-BINDING PROTEIN 1"/>
    <property type="match status" value="1"/>
</dbReference>
<dbReference type="AlphaFoldDB" id="A0A4Z2G5T8"/>
<evidence type="ECO:0000256" key="7">
    <source>
        <dbReference type="SAM" id="MobiDB-lite"/>
    </source>
</evidence>
<dbReference type="Proteomes" id="UP000314294">
    <property type="component" value="Unassembled WGS sequence"/>
</dbReference>
<dbReference type="Pfam" id="PF06473">
    <property type="entry name" value="FGF-BP1"/>
    <property type="match status" value="3"/>
</dbReference>
<keyword evidence="3" id="KW-0964">Secreted</keyword>
<keyword evidence="4" id="KW-0732">Signal</keyword>
<proteinExistence type="inferred from homology"/>
<evidence type="ECO:0000256" key="5">
    <source>
        <dbReference type="ARBA" id="ARBA00023157"/>
    </source>
</evidence>
<evidence type="ECO:0000313" key="8">
    <source>
        <dbReference type="EMBL" id="TNN47952.1"/>
    </source>
</evidence>
<gene>
    <name evidence="8" type="primary">FGFBP1_1</name>
    <name evidence="8" type="ORF">EYF80_041845</name>
</gene>
<reference evidence="8 9" key="1">
    <citation type="submission" date="2019-03" db="EMBL/GenBank/DDBJ databases">
        <title>First draft genome of Liparis tanakae, snailfish: a comprehensive survey of snailfish specific genes.</title>
        <authorList>
            <person name="Kim W."/>
            <person name="Song I."/>
            <person name="Jeong J.-H."/>
            <person name="Kim D."/>
            <person name="Kim S."/>
            <person name="Ryu S."/>
            <person name="Song J.Y."/>
            <person name="Lee S.K."/>
        </authorList>
    </citation>
    <scope>NUCLEOTIDE SEQUENCE [LARGE SCALE GENOMIC DNA]</scope>
    <source>
        <tissue evidence="8">Muscle</tissue>
    </source>
</reference>
<evidence type="ECO:0000313" key="9">
    <source>
        <dbReference type="Proteomes" id="UP000314294"/>
    </source>
</evidence>
<comment type="subcellular location">
    <subcellularLocation>
        <location evidence="1">Secreted</location>
    </subcellularLocation>
</comment>
<evidence type="ECO:0000256" key="3">
    <source>
        <dbReference type="ARBA" id="ARBA00022525"/>
    </source>
</evidence>
<dbReference type="PANTHER" id="PTHR15258">
    <property type="entry name" value="FGF BINDING PROTEIN-RELATED"/>
    <property type="match status" value="1"/>
</dbReference>
<dbReference type="InterPro" id="IPR010510">
    <property type="entry name" value="FGF1-bd"/>
</dbReference>
<keyword evidence="6" id="KW-0340">Growth factor binding</keyword>
<dbReference type="EMBL" id="SRLO01000718">
    <property type="protein sequence ID" value="TNN47952.1"/>
    <property type="molecule type" value="Genomic_DNA"/>
</dbReference>
<keyword evidence="9" id="KW-1185">Reference proteome</keyword>
<comment type="similarity">
    <text evidence="2">Belongs to the fibroblast growth factor-binding protein family.</text>
</comment>
<protein>
    <submittedName>
        <fullName evidence="8">Fibroblast growth factor-binding protein 1</fullName>
    </submittedName>
</protein>
<dbReference type="GO" id="GO:0007267">
    <property type="term" value="P:cell-cell signaling"/>
    <property type="evidence" value="ECO:0007669"/>
    <property type="project" value="TreeGrafter"/>
</dbReference>
<comment type="caution">
    <text evidence="8">The sequence shown here is derived from an EMBL/GenBank/DDBJ whole genome shotgun (WGS) entry which is preliminary data.</text>
</comment>
<evidence type="ECO:0000256" key="1">
    <source>
        <dbReference type="ARBA" id="ARBA00004613"/>
    </source>
</evidence>
<accession>A0A4Z2G5T8</accession>
<sequence>MSVMGRGELTRLRLLCRSAERSYWCDYVGRPHACSAYNKNLRHYFDGGKSDEDETSGSASDAKIQSAAVGGPRGEQRHEGGPELTSSSCQKSHGRRGRGADRGQHKVKLKPGLRPGRQSKAAAAPVLEGKMVTRDKYECTWAATGDDVFVLAVDCAKGRQSFGCEYVGRPASCPRYAADVKVYWKQIARALRRHKSLCRDGRASVKAAVCRRAPGDAHFRLLGARAKTSPPPVTPAAVRSCQPANRKLAEEHCSDAWSSFCTFLFTMVQDC</sequence>
<feature type="region of interest" description="Disordered" evidence="7">
    <location>
        <begin position="49"/>
        <end position="122"/>
    </location>
</feature>
<organism evidence="8 9">
    <name type="scientific">Liparis tanakae</name>
    <name type="common">Tanaka's snailfish</name>
    <dbReference type="NCBI Taxonomy" id="230148"/>
    <lineage>
        <taxon>Eukaryota</taxon>
        <taxon>Metazoa</taxon>
        <taxon>Chordata</taxon>
        <taxon>Craniata</taxon>
        <taxon>Vertebrata</taxon>
        <taxon>Euteleostomi</taxon>
        <taxon>Actinopterygii</taxon>
        <taxon>Neopterygii</taxon>
        <taxon>Teleostei</taxon>
        <taxon>Neoteleostei</taxon>
        <taxon>Acanthomorphata</taxon>
        <taxon>Eupercaria</taxon>
        <taxon>Perciformes</taxon>
        <taxon>Cottioidei</taxon>
        <taxon>Cottales</taxon>
        <taxon>Liparidae</taxon>
        <taxon>Liparis</taxon>
    </lineage>
</organism>
<dbReference type="OrthoDB" id="8875908at2759"/>
<dbReference type="GO" id="GO:0005576">
    <property type="term" value="C:extracellular region"/>
    <property type="evidence" value="ECO:0007669"/>
    <property type="project" value="UniProtKB-SubCell"/>
</dbReference>